<reference evidence="1 2" key="1">
    <citation type="submission" date="2021-06" db="EMBL/GenBank/DDBJ databases">
        <authorList>
            <person name="Palmer J.M."/>
        </authorList>
    </citation>
    <scope>NUCLEOTIDE SEQUENCE [LARGE SCALE GENOMIC DNA]</scope>
    <source>
        <strain evidence="1 2">AS_MEX2019</strain>
        <tissue evidence="1">Muscle</tissue>
    </source>
</reference>
<dbReference type="Proteomes" id="UP001469553">
    <property type="component" value="Unassembled WGS sequence"/>
</dbReference>
<proteinExistence type="predicted"/>
<gene>
    <name evidence="1" type="ORF">AMECASPLE_029198</name>
</gene>
<evidence type="ECO:0000313" key="1">
    <source>
        <dbReference type="EMBL" id="MEQ2296901.1"/>
    </source>
</evidence>
<protein>
    <submittedName>
        <fullName evidence="1">Uncharacterized protein</fullName>
    </submittedName>
</protein>
<evidence type="ECO:0000313" key="2">
    <source>
        <dbReference type="Proteomes" id="UP001469553"/>
    </source>
</evidence>
<comment type="caution">
    <text evidence="1">The sequence shown here is derived from an EMBL/GenBank/DDBJ whole genome shotgun (WGS) entry which is preliminary data.</text>
</comment>
<accession>A0ABV0YT58</accession>
<organism evidence="1 2">
    <name type="scientific">Ameca splendens</name>
    <dbReference type="NCBI Taxonomy" id="208324"/>
    <lineage>
        <taxon>Eukaryota</taxon>
        <taxon>Metazoa</taxon>
        <taxon>Chordata</taxon>
        <taxon>Craniata</taxon>
        <taxon>Vertebrata</taxon>
        <taxon>Euteleostomi</taxon>
        <taxon>Actinopterygii</taxon>
        <taxon>Neopterygii</taxon>
        <taxon>Teleostei</taxon>
        <taxon>Neoteleostei</taxon>
        <taxon>Acanthomorphata</taxon>
        <taxon>Ovalentaria</taxon>
        <taxon>Atherinomorphae</taxon>
        <taxon>Cyprinodontiformes</taxon>
        <taxon>Goodeidae</taxon>
        <taxon>Ameca</taxon>
    </lineage>
</organism>
<name>A0ABV0YT58_9TELE</name>
<keyword evidence="2" id="KW-1185">Reference proteome</keyword>
<dbReference type="EMBL" id="JAHRIP010040930">
    <property type="protein sequence ID" value="MEQ2296901.1"/>
    <property type="molecule type" value="Genomic_DNA"/>
</dbReference>
<sequence length="102" mass="11475">MALILCVSGEETAGFYRKHADKGFQMFAYLASVSLNITENCKISLWYILPFTVSRHVNGAEILRPSRQVAPWLKPTCFGPVFSLANEDCKHTQLKKIKGTLK</sequence>